<feature type="non-terminal residue" evidence="3">
    <location>
        <position position="1"/>
    </location>
</feature>
<reference evidence="3 4" key="1">
    <citation type="journal article" date="2012" name="Nat. Genet.">
        <title>Plasmodium cynomolgi genome sequences provide insight into Plasmodium vivax and the monkey malaria clade.</title>
        <authorList>
            <person name="Tachibana S."/>
            <person name="Sullivan S.A."/>
            <person name="Kawai S."/>
            <person name="Nakamura S."/>
            <person name="Kim H.R."/>
            <person name="Goto N."/>
            <person name="Arisue N."/>
            <person name="Palacpac N.M.Q."/>
            <person name="Honma H."/>
            <person name="Yagi M."/>
            <person name="Tougan T."/>
            <person name="Katakai Y."/>
            <person name="Kaneko O."/>
            <person name="Mita T."/>
            <person name="Kita K."/>
            <person name="Yasutomi Y."/>
            <person name="Sutton P.L."/>
            <person name="Shakhbatyan R."/>
            <person name="Horii T."/>
            <person name="Yasunaga T."/>
            <person name="Barnwell J.W."/>
            <person name="Escalante A.A."/>
            <person name="Carlton J.M."/>
            <person name="Tanabe K."/>
        </authorList>
    </citation>
    <scope>NUCLEOTIDE SEQUENCE [LARGE SCALE GENOMIC DNA]</scope>
    <source>
        <strain evidence="3 4">B</strain>
    </source>
</reference>
<dbReference type="GO" id="GO:0000287">
    <property type="term" value="F:magnesium ion binding"/>
    <property type="evidence" value="ECO:0007669"/>
    <property type="project" value="InterPro"/>
</dbReference>
<dbReference type="Gene3D" id="3.40.120.10">
    <property type="entry name" value="Alpha-D-Glucose-1,6-Bisphosphate, subunit A, domain 3"/>
    <property type="match status" value="1"/>
</dbReference>
<evidence type="ECO:0000256" key="1">
    <source>
        <dbReference type="ARBA" id="ARBA00010231"/>
    </source>
</evidence>
<dbReference type="GeneID" id="14692930"/>
<protein>
    <submittedName>
        <fullName evidence="3">N-acetyl glucosamine phosphate mutase</fullName>
    </submittedName>
</protein>
<dbReference type="InterPro" id="IPR016066">
    <property type="entry name" value="A-D-PHexomutase_CS"/>
</dbReference>
<feature type="domain" description="Alpha-D-phosphohexomutase alpha/beta/alpha" evidence="2">
    <location>
        <begin position="82"/>
        <end position="122"/>
    </location>
</feature>
<dbReference type="OrthoDB" id="1928at2759"/>
<dbReference type="VEuPathDB" id="PlasmoDB:PCYB_093610"/>
<proteinExistence type="inferred from homology"/>
<dbReference type="Pfam" id="PF02878">
    <property type="entry name" value="PGM_PMM_I"/>
    <property type="match status" value="1"/>
</dbReference>
<dbReference type="Proteomes" id="UP000006319">
    <property type="component" value="Chromosome 9"/>
</dbReference>
<comment type="similarity">
    <text evidence="1">Belongs to the phosphohexose mutase family.</text>
</comment>
<dbReference type="EMBL" id="DF157101">
    <property type="protein sequence ID" value="GAB66576.1"/>
    <property type="molecule type" value="Genomic_DNA"/>
</dbReference>
<dbReference type="eggNOG" id="KOG2537">
    <property type="taxonomic scope" value="Eukaryota"/>
</dbReference>
<dbReference type="InterPro" id="IPR016055">
    <property type="entry name" value="A-D-PHexomutase_a/b/a-I/II/III"/>
</dbReference>
<dbReference type="GO" id="GO:0004610">
    <property type="term" value="F:phosphoacetylglucosamine mutase activity"/>
    <property type="evidence" value="ECO:0007669"/>
    <property type="project" value="TreeGrafter"/>
</dbReference>
<keyword evidence="4" id="KW-1185">Reference proteome</keyword>
<dbReference type="PANTHER" id="PTHR45955:SF1">
    <property type="entry name" value="PHOSPHOACETYLGLUCOSAMINE MUTASE"/>
    <property type="match status" value="1"/>
</dbReference>
<gene>
    <name evidence="3" type="ORF">PCYB_093610</name>
</gene>
<name>K6UDG8_PLACD</name>
<dbReference type="RefSeq" id="XP_004222523.1">
    <property type="nucleotide sequence ID" value="XM_004222475.1"/>
</dbReference>
<evidence type="ECO:0000313" key="3">
    <source>
        <dbReference type="EMBL" id="GAB66576.1"/>
    </source>
</evidence>
<evidence type="ECO:0000313" key="4">
    <source>
        <dbReference type="Proteomes" id="UP000006319"/>
    </source>
</evidence>
<dbReference type="AlphaFoldDB" id="K6UDG8"/>
<sequence length="382" mass="43796">GDIQFECDCEFSYGNSGFRDKYQSASCDLLNALNKSGIFVGLLFVKYNYETARRHNLFGEQLEGREKDFHHVCAVHQVRWKNVGIIITASHNPHDENGVKIIDQNGRQINEVYESYLTDLVNRHLTFLRKNEKCSIHDIVDDIIDCIANLFKEEAHIDMYDDVAFESLRKLDNIVHCFNRHNVLKANVCIGFDTRSSSVHLNQILVETLRQLNICKCVNNMCYVTTPCMHFVVYFFNAVNVDEVLDPEVINSGGCTLHKEAGDLDYLGGLCIPGGRLPSMELYYGGGEQPYDTHSLAGEEVSMLQKSDATHLMAYNSDRIYFAYFIHAFKKLYRFLDERYDSALTKNCEEEIIYVDCSNGIASLKLDNFCDVFKMLKKKLLK</sequence>
<evidence type="ECO:0000259" key="2">
    <source>
        <dbReference type="Pfam" id="PF02878"/>
    </source>
</evidence>
<dbReference type="GO" id="GO:0006048">
    <property type="term" value="P:UDP-N-acetylglucosamine biosynthetic process"/>
    <property type="evidence" value="ECO:0007669"/>
    <property type="project" value="TreeGrafter"/>
</dbReference>
<organism evidence="3 4">
    <name type="scientific">Plasmodium cynomolgi (strain B)</name>
    <dbReference type="NCBI Taxonomy" id="1120755"/>
    <lineage>
        <taxon>Eukaryota</taxon>
        <taxon>Sar</taxon>
        <taxon>Alveolata</taxon>
        <taxon>Apicomplexa</taxon>
        <taxon>Aconoidasida</taxon>
        <taxon>Haemosporida</taxon>
        <taxon>Plasmodiidae</taxon>
        <taxon>Plasmodium</taxon>
        <taxon>Plasmodium (Plasmodium)</taxon>
    </lineage>
</organism>
<dbReference type="PANTHER" id="PTHR45955">
    <property type="entry name" value="PHOSPHOACETYLGLUCOSAMINE MUTASE"/>
    <property type="match status" value="1"/>
</dbReference>
<dbReference type="PROSITE" id="PS00710">
    <property type="entry name" value="PGM_PMM"/>
    <property type="match status" value="1"/>
</dbReference>
<accession>K6UDG8</accession>
<dbReference type="GO" id="GO:0005975">
    <property type="term" value="P:carbohydrate metabolic process"/>
    <property type="evidence" value="ECO:0007669"/>
    <property type="project" value="InterPro"/>
</dbReference>
<dbReference type="KEGG" id="pcy:PCYB_093610"/>
<dbReference type="InterPro" id="IPR005844">
    <property type="entry name" value="A-D-PHexomutase_a/b/a-I"/>
</dbReference>
<dbReference type="SUPFAM" id="SSF53738">
    <property type="entry name" value="Phosphoglucomutase, first 3 domains"/>
    <property type="match status" value="2"/>
</dbReference>